<dbReference type="PROSITE" id="PS50280">
    <property type="entry name" value="SET"/>
    <property type="match status" value="1"/>
</dbReference>
<evidence type="ECO:0000256" key="9">
    <source>
        <dbReference type="ARBA" id="ARBA00022853"/>
    </source>
</evidence>
<dbReference type="Gene3D" id="2.40.50.40">
    <property type="match status" value="1"/>
</dbReference>
<dbReference type="InterPro" id="IPR046341">
    <property type="entry name" value="SET_dom_sf"/>
</dbReference>
<keyword evidence="10" id="KW-0539">Nucleus</keyword>
<dbReference type="SUPFAM" id="SSF52540">
    <property type="entry name" value="P-loop containing nucleoside triphosphate hydrolases"/>
    <property type="match status" value="1"/>
</dbReference>
<evidence type="ECO:0000259" key="15">
    <source>
        <dbReference type="PROSITE" id="PS50280"/>
    </source>
</evidence>
<feature type="binding site" evidence="12">
    <location>
        <position position="547"/>
    </location>
    <ligand>
        <name>Zn(2+)</name>
        <dbReference type="ChEBI" id="CHEBI:29105"/>
        <label>2</label>
    </ligand>
</feature>
<evidence type="ECO:0000256" key="10">
    <source>
        <dbReference type="ARBA" id="ARBA00023242"/>
    </source>
</evidence>
<feature type="binding site" evidence="12">
    <location>
        <position position="652"/>
    </location>
    <ligand>
        <name>Zn(2+)</name>
        <dbReference type="ChEBI" id="CHEBI:29105"/>
        <label>4</label>
    </ligand>
</feature>
<dbReference type="SMART" id="SM00468">
    <property type="entry name" value="PreSET"/>
    <property type="match status" value="1"/>
</dbReference>
<feature type="region of interest" description="Disordered" evidence="13">
    <location>
        <begin position="145"/>
        <end position="180"/>
    </location>
</feature>
<dbReference type="InterPro" id="IPR000953">
    <property type="entry name" value="Chromo/chromo_shadow_dom"/>
</dbReference>
<evidence type="ECO:0000313" key="17">
    <source>
        <dbReference type="Proteomes" id="UP000694846"/>
    </source>
</evidence>
<dbReference type="InterPro" id="IPR007728">
    <property type="entry name" value="Pre-SET_dom"/>
</dbReference>
<dbReference type="SMART" id="SM00317">
    <property type="entry name" value="SET"/>
    <property type="match status" value="1"/>
</dbReference>
<evidence type="ECO:0000256" key="12">
    <source>
        <dbReference type="PIRSR" id="PIRSR009343-2"/>
    </source>
</evidence>
<keyword evidence="4" id="KW-0489">Methyltransferase</keyword>
<evidence type="ECO:0000256" key="1">
    <source>
        <dbReference type="ARBA" id="ARBA00004123"/>
    </source>
</evidence>
<dbReference type="CDD" id="cd00024">
    <property type="entry name" value="CD_CSD"/>
    <property type="match status" value="1"/>
</dbReference>
<feature type="binding site" evidence="12">
    <location>
        <position position="520"/>
    </location>
    <ligand>
        <name>Zn(2+)</name>
        <dbReference type="ChEBI" id="CHEBI:29105"/>
        <label>2</label>
    </ligand>
</feature>
<evidence type="ECO:0000256" key="2">
    <source>
        <dbReference type="ARBA" id="ARBA00004584"/>
    </source>
</evidence>
<dbReference type="GO" id="GO:0005634">
    <property type="term" value="C:nucleus"/>
    <property type="evidence" value="ECO:0007669"/>
    <property type="project" value="UniProtKB-SubCell"/>
</dbReference>
<dbReference type="PANTHER" id="PTHR46223:SF4">
    <property type="entry name" value="HISTONE-LYSINE N-METHYLTRANSFERASE-RELATED"/>
    <property type="match status" value="1"/>
</dbReference>
<feature type="binding site" evidence="12">
    <location>
        <position position="714"/>
    </location>
    <ligand>
        <name>Zn(2+)</name>
        <dbReference type="ChEBI" id="CHEBI:29105"/>
        <label>4</label>
    </ligand>
</feature>
<reference evidence="18" key="1">
    <citation type="submission" date="2025-08" db="UniProtKB">
        <authorList>
            <consortium name="RefSeq"/>
        </authorList>
    </citation>
    <scope>IDENTIFICATION</scope>
    <source>
        <tissue evidence="18">Whole body</tissue>
    </source>
</reference>
<name>A0A8B8F7F1_9HEMI</name>
<dbReference type="GO" id="GO:0046974">
    <property type="term" value="F:histone H3K9 methyltransferase activity"/>
    <property type="evidence" value="ECO:0007669"/>
    <property type="project" value="InterPro"/>
</dbReference>
<evidence type="ECO:0000313" key="18">
    <source>
        <dbReference type="RefSeq" id="XP_025406556.1"/>
    </source>
</evidence>
<accession>A0A8B8F7F1</accession>
<evidence type="ECO:0000256" key="4">
    <source>
        <dbReference type="ARBA" id="ARBA00022603"/>
    </source>
</evidence>
<feature type="binding site" evidence="12">
    <location>
        <position position="557"/>
    </location>
    <ligand>
        <name>Zn(2+)</name>
        <dbReference type="ChEBI" id="CHEBI:29105"/>
        <label>3</label>
    </ligand>
</feature>
<dbReference type="GeneID" id="112680612"/>
<comment type="subcellular location">
    <subcellularLocation>
        <location evidence="2">Chromosome</location>
        <location evidence="2">Centromere</location>
    </subcellularLocation>
    <subcellularLocation>
        <location evidence="1">Nucleus</location>
    </subcellularLocation>
</comment>
<keyword evidence="17" id="KW-1185">Reference proteome</keyword>
<feature type="binding site" evidence="12">
    <location>
        <position position="509"/>
    </location>
    <ligand>
        <name>Zn(2+)</name>
        <dbReference type="ChEBI" id="CHEBI:29105"/>
        <label>1</label>
    </ligand>
</feature>
<dbReference type="GO" id="GO:0008270">
    <property type="term" value="F:zinc ion binding"/>
    <property type="evidence" value="ECO:0007669"/>
    <property type="project" value="InterPro"/>
</dbReference>
<proteinExistence type="predicted"/>
<dbReference type="AlphaFoldDB" id="A0A8B8F7F1"/>
<feature type="domain" description="SET" evidence="15">
    <location>
        <begin position="568"/>
        <end position="692"/>
    </location>
</feature>
<keyword evidence="5" id="KW-0808">Transferase</keyword>
<protein>
    <submittedName>
        <fullName evidence="18">Histone-lysine N-methyltransferase Su(Var)3-9-like isoform X1</fullName>
    </submittedName>
</protein>
<dbReference type="InterPro" id="IPR027417">
    <property type="entry name" value="P-loop_NTPase"/>
</dbReference>
<dbReference type="GO" id="GO:0000775">
    <property type="term" value="C:chromosome, centromeric region"/>
    <property type="evidence" value="ECO:0007669"/>
    <property type="project" value="UniProtKB-SubCell"/>
</dbReference>
<feature type="binding site" evidence="12">
    <location>
        <position position="551"/>
    </location>
    <ligand>
        <name>Zn(2+)</name>
        <dbReference type="ChEBI" id="CHEBI:29105"/>
        <label>2</label>
    </ligand>
</feature>
<dbReference type="InterPro" id="IPR011381">
    <property type="entry name" value="H3-K9_MeTrfase_SUV39H1/2-like"/>
</dbReference>
<feature type="binding site" evidence="12">
    <location>
        <position position="507"/>
    </location>
    <ligand>
        <name>Zn(2+)</name>
        <dbReference type="ChEBI" id="CHEBI:29105"/>
        <label>1</label>
    </ligand>
</feature>
<dbReference type="RefSeq" id="XP_025406556.1">
    <property type="nucleotide sequence ID" value="XM_025550771.1"/>
</dbReference>
<dbReference type="Proteomes" id="UP000694846">
    <property type="component" value="Unplaced"/>
</dbReference>
<feature type="binding site" evidence="12">
    <location>
        <position position="709"/>
    </location>
    <ligand>
        <name>Zn(2+)</name>
        <dbReference type="ChEBI" id="CHEBI:29105"/>
        <label>4</label>
    </ligand>
</feature>
<feature type="binding site" evidence="12">
    <location>
        <position position="513"/>
    </location>
    <ligand>
        <name>Zn(2+)</name>
        <dbReference type="ChEBI" id="CHEBI:29105"/>
        <label>3</label>
    </ligand>
</feature>
<dbReference type="InterPro" id="IPR050973">
    <property type="entry name" value="H3K9_Histone-Lys_N-MTase"/>
</dbReference>
<dbReference type="PROSITE" id="PS50013">
    <property type="entry name" value="CHROMO_2"/>
    <property type="match status" value="1"/>
</dbReference>
<feature type="region of interest" description="Disordered" evidence="13">
    <location>
        <begin position="1"/>
        <end position="21"/>
    </location>
</feature>
<evidence type="ECO:0000256" key="6">
    <source>
        <dbReference type="ARBA" id="ARBA00022691"/>
    </source>
</evidence>
<dbReference type="PANTHER" id="PTHR46223">
    <property type="entry name" value="HISTONE-LYSINE N-METHYLTRANSFERASE SUV39H"/>
    <property type="match status" value="1"/>
</dbReference>
<dbReference type="InterPro" id="IPR001214">
    <property type="entry name" value="SET_dom"/>
</dbReference>
<dbReference type="GO" id="GO:0032259">
    <property type="term" value="P:methylation"/>
    <property type="evidence" value="ECO:0007669"/>
    <property type="project" value="UniProtKB-KW"/>
</dbReference>
<keyword evidence="3" id="KW-0158">Chromosome</keyword>
<evidence type="ECO:0000256" key="8">
    <source>
        <dbReference type="ARBA" id="ARBA00022833"/>
    </source>
</evidence>
<gene>
    <name evidence="18" type="primary">LOC112680612</name>
</gene>
<dbReference type="InterPro" id="IPR016197">
    <property type="entry name" value="Chromo-like_dom_sf"/>
</dbReference>
<feature type="binding site" evidence="12">
    <location>
        <position position="507"/>
    </location>
    <ligand>
        <name>Zn(2+)</name>
        <dbReference type="ChEBI" id="CHEBI:29105"/>
        <label>2</label>
    </ligand>
</feature>
<evidence type="ECO:0000256" key="13">
    <source>
        <dbReference type="SAM" id="MobiDB-lite"/>
    </source>
</evidence>
<feature type="binding site" evidence="12">
    <location>
        <position position="519"/>
    </location>
    <ligand>
        <name>Zn(2+)</name>
        <dbReference type="ChEBI" id="CHEBI:29105"/>
        <label>1</label>
    </ligand>
</feature>
<dbReference type="Pfam" id="PF00856">
    <property type="entry name" value="SET"/>
    <property type="match status" value="1"/>
</dbReference>
<evidence type="ECO:0000256" key="7">
    <source>
        <dbReference type="ARBA" id="ARBA00022723"/>
    </source>
</evidence>
<dbReference type="Gene3D" id="2.170.270.10">
    <property type="entry name" value="SET domain"/>
    <property type="match status" value="1"/>
</dbReference>
<dbReference type="SUPFAM" id="SSF82199">
    <property type="entry name" value="SET domain"/>
    <property type="match status" value="1"/>
</dbReference>
<evidence type="ECO:0000256" key="11">
    <source>
        <dbReference type="ARBA" id="ARBA00023328"/>
    </source>
</evidence>
<feature type="binding site" evidence="12">
    <location>
        <position position="547"/>
    </location>
    <ligand>
        <name>Zn(2+)</name>
        <dbReference type="ChEBI" id="CHEBI:29105"/>
        <label>3</label>
    </ligand>
</feature>
<feature type="binding site" evidence="12">
    <location>
        <position position="707"/>
    </location>
    <ligand>
        <name>Zn(2+)</name>
        <dbReference type="ChEBI" id="CHEBI:29105"/>
        <label>4</label>
    </ligand>
</feature>
<evidence type="ECO:0000256" key="5">
    <source>
        <dbReference type="ARBA" id="ARBA00022679"/>
    </source>
</evidence>
<dbReference type="PROSITE" id="PS50867">
    <property type="entry name" value="PRE_SET"/>
    <property type="match status" value="1"/>
</dbReference>
<feature type="binding site" evidence="12">
    <location>
        <position position="513"/>
    </location>
    <ligand>
        <name>Zn(2+)</name>
        <dbReference type="ChEBI" id="CHEBI:29105"/>
        <label>1</label>
    </ligand>
</feature>
<organism evidence="17 18">
    <name type="scientific">Sipha flava</name>
    <name type="common">yellow sugarcane aphid</name>
    <dbReference type="NCBI Taxonomy" id="143950"/>
    <lineage>
        <taxon>Eukaryota</taxon>
        <taxon>Metazoa</taxon>
        <taxon>Ecdysozoa</taxon>
        <taxon>Arthropoda</taxon>
        <taxon>Hexapoda</taxon>
        <taxon>Insecta</taxon>
        <taxon>Pterygota</taxon>
        <taxon>Neoptera</taxon>
        <taxon>Paraneoptera</taxon>
        <taxon>Hemiptera</taxon>
        <taxon>Sternorrhyncha</taxon>
        <taxon>Aphidomorpha</taxon>
        <taxon>Aphidoidea</taxon>
        <taxon>Aphididae</taxon>
        <taxon>Sipha</taxon>
    </lineage>
</organism>
<evidence type="ECO:0000259" key="14">
    <source>
        <dbReference type="PROSITE" id="PS50013"/>
    </source>
</evidence>
<dbReference type="SUPFAM" id="SSF54160">
    <property type="entry name" value="Chromo domain-like"/>
    <property type="match status" value="1"/>
</dbReference>
<feature type="domain" description="Pre-SET" evidence="16">
    <location>
        <begin position="505"/>
        <end position="565"/>
    </location>
</feature>
<feature type="compositionally biased region" description="Polar residues" evidence="13">
    <location>
        <begin position="145"/>
        <end position="171"/>
    </location>
</feature>
<feature type="binding site" evidence="12">
    <location>
        <position position="553"/>
    </location>
    <ligand>
        <name>Zn(2+)</name>
        <dbReference type="ChEBI" id="CHEBI:29105"/>
        <label>3</label>
    </ligand>
</feature>
<sequence>MSDNPSGKLKEQDLSNLDVTKLTPSSPEVISRQATINIGTIGHVAHGKSTIVKAVSGVQTVRFKNELERNITIKLDEKQKNPNTSKNSLKNKVKSLRKRKILKANCDPSKIKIYRCNEESLDNIDAELSCTKKCILENDDESSVNSKDSTFSVSQKENSMFETDASSNSGQGDFEISNRDQNNVQKVTNFDNSSSRYEADDAFEIDPKNSIVGINEKSNDSFHSNSTICSSSSTVANNNNINRYYQNRELNDVISDNIFSLERNLLDTAFITIPYAPNNKFEVTFNYMTSDERIKCFILEGGMIEPNDYSDAYDPSEIEEIINDVLINGIHYYLIKWKIWSRGFNTWERFGSLYKSQKLYIDYMKKKNNEVDIYKPINGIHLMLSRKVISKLFNMFRTETGLSLPLISPEDLSNIFNCLDIGSRKSQIQRKKCLKFFLTTISLGSFRQQQLLNLNQWEIDINLVTKKYKIKVENNIDLEGPPDLFVYVCDYIPRNNIIIPNDPPIGCNCKKNCQYSNECCNELSGCETAYDANKNIILAPRNPVYECNKKCKCTVQCNNRVVQLGSEVEVCIYKTKEYGWGVKTRQTIQKGQFIASYVGEIITVEESEQRLENNFSSMDYMWNLDFNDQKNYKYIIDGSHYANFTYFINHSCNANLDVYAVWINCLDRNLPQLALFSNRTISAGEQLTTNYFSRSSPATLKRSGIRCQCNMKNCKGYYF</sequence>
<evidence type="ECO:0000259" key="16">
    <source>
        <dbReference type="PROSITE" id="PS50867"/>
    </source>
</evidence>
<dbReference type="Gene3D" id="3.40.50.300">
    <property type="entry name" value="P-loop containing nucleotide triphosphate hydrolases"/>
    <property type="match status" value="1"/>
</dbReference>
<keyword evidence="7 12" id="KW-0479">Metal-binding</keyword>
<feature type="domain" description="Chromo" evidence="14">
    <location>
        <begin position="316"/>
        <end position="375"/>
    </location>
</feature>
<keyword evidence="11" id="KW-0137">Centromere</keyword>
<dbReference type="OrthoDB" id="1045173at2759"/>
<dbReference type="PIRSF" id="PIRSF009343">
    <property type="entry name" value="SUV39_SET"/>
    <property type="match status" value="1"/>
</dbReference>
<keyword evidence="6" id="KW-0949">S-adenosyl-L-methionine</keyword>
<evidence type="ECO:0000256" key="3">
    <source>
        <dbReference type="ARBA" id="ARBA00022454"/>
    </source>
</evidence>
<dbReference type="Pfam" id="PF05033">
    <property type="entry name" value="Pre-SET"/>
    <property type="match status" value="1"/>
</dbReference>
<keyword evidence="8 12" id="KW-0862">Zinc</keyword>
<keyword evidence="9" id="KW-0156">Chromatin regulator</keyword>